<reference evidence="2 3" key="1">
    <citation type="submission" date="2017-05" db="EMBL/GenBank/DDBJ databases">
        <authorList>
            <person name="Song R."/>
            <person name="Chenine A.L."/>
            <person name="Ruprecht R.M."/>
        </authorList>
    </citation>
    <scope>NUCLEOTIDE SEQUENCE [LARGE SCALE GENOMIC DNA]</scope>
    <source>
        <strain evidence="2 3">CFBP 1590</strain>
    </source>
</reference>
<protein>
    <submittedName>
        <fullName evidence="2">Uncharacterized protein</fullName>
    </submittedName>
</protein>
<proteinExistence type="predicted"/>
<dbReference type="Proteomes" id="UP000196842">
    <property type="component" value="Chromosome I"/>
</dbReference>
<feature type="region of interest" description="Disordered" evidence="1">
    <location>
        <begin position="1"/>
        <end position="30"/>
    </location>
</feature>
<organism evidence="2 3">
    <name type="scientific">Pseudomonas viridiflava</name>
    <name type="common">Phytomonas viridiflava</name>
    <dbReference type="NCBI Taxonomy" id="33069"/>
    <lineage>
        <taxon>Bacteria</taxon>
        <taxon>Pseudomonadati</taxon>
        <taxon>Pseudomonadota</taxon>
        <taxon>Gammaproteobacteria</taxon>
        <taxon>Pseudomonadales</taxon>
        <taxon>Pseudomonadaceae</taxon>
        <taxon>Pseudomonas</taxon>
    </lineage>
</organism>
<evidence type="ECO:0000256" key="1">
    <source>
        <dbReference type="SAM" id="MobiDB-lite"/>
    </source>
</evidence>
<dbReference type="AlphaFoldDB" id="A0A1Y6JM60"/>
<dbReference type="EMBL" id="LT855380">
    <property type="protein sequence ID" value="SMS11057.1"/>
    <property type="molecule type" value="Genomic_DNA"/>
</dbReference>
<name>A0A1Y6JM60_PSEVI</name>
<accession>A0A1Y6JM60</accession>
<dbReference type="KEGG" id="pvd:CFBP1590__3471"/>
<gene>
    <name evidence="2" type="ORF">CFBP1590__3471</name>
</gene>
<sequence>MHTRGRRLAGDGVRSVTDRSLQKKHRRQAASYQTTCKPLKKLDFVGADLSAKRPVHSTHMRWLKHCIRGQVRSYQTTYNLLKKLGFVGADRAAFRLSAKRPVHPTHMRWLKHCIRGQVRSHDARCLMRDSATSKTWWRLPQSVVAPRPLGAATRSIRTPLTFPAINRL</sequence>
<evidence type="ECO:0000313" key="2">
    <source>
        <dbReference type="EMBL" id="SMS11057.1"/>
    </source>
</evidence>
<evidence type="ECO:0000313" key="3">
    <source>
        <dbReference type="Proteomes" id="UP000196842"/>
    </source>
</evidence>